<evidence type="ECO:0000256" key="3">
    <source>
        <dbReference type="ARBA" id="ARBA00022630"/>
    </source>
</evidence>
<keyword evidence="4 6" id="KW-0274">FAD</keyword>
<evidence type="ECO:0000256" key="4">
    <source>
        <dbReference type="ARBA" id="ARBA00022827"/>
    </source>
</evidence>
<feature type="domain" description="Acyl-CoA dehydrogenase/oxidase N-terminal" evidence="9">
    <location>
        <begin position="8"/>
        <end position="119"/>
    </location>
</feature>
<feature type="domain" description="Acyl-CoA dehydrogenase/oxidase C-terminal" evidence="7">
    <location>
        <begin position="230"/>
        <end position="377"/>
    </location>
</feature>
<evidence type="ECO:0000313" key="10">
    <source>
        <dbReference type="EMBL" id="TCK04310.1"/>
    </source>
</evidence>
<name>A0A4R1GC43_9GAMM</name>
<dbReference type="InterPro" id="IPR006091">
    <property type="entry name" value="Acyl-CoA_Oxase/DH_mid-dom"/>
</dbReference>
<evidence type="ECO:0000259" key="9">
    <source>
        <dbReference type="Pfam" id="PF02771"/>
    </source>
</evidence>
<dbReference type="InterPro" id="IPR009075">
    <property type="entry name" value="AcylCo_DH/oxidase_C"/>
</dbReference>
<dbReference type="SUPFAM" id="SSF56645">
    <property type="entry name" value="Acyl-CoA dehydrogenase NM domain-like"/>
    <property type="match status" value="1"/>
</dbReference>
<evidence type="ECO:0000256" key="2">
    <source>
        <dbReference type="ARBA" id="ARBA00009347"/>
    </source>
</evidence>
<dbReference type="FunFam" id="2.40.110.10:FF:000002">
    <property type="entry name" value="Acyl-CoA dehydrogenase fadE12"/>
    <property type="match status" value="1"/>
</dbReference>
<dbReference type="Proteomes" id="UP000294546">
    <property type="component" value="Unassembled WGS sequence"/>
</dbReference>
<dbReference type="Pfam" id="PF00441">
    <property type="entry name" value="Acyl-CoA_dh_1"/>
    <property type="match status" value="1"/>
</dbReference>
<evidence type="ECO:0000256" key="6">
    <source>
        <dbReference type="RuleBase" id="RU362125"/>
    </source>
</evidence>
<dbReference type="RefSeq" id="WP_132295990.1">
    <property type="nucleotide sequence ID" value="NZ_SMFU01000011.1"/>
</dbReference>
<dbReference type="PANTHER" id="PTHR43884:SF12">
    <property type="entry name" value="ISOVALERYL-COA DEHYDROGENASE, MITOCHONDRIAL-RELATED"/>
    <property type="match status" value="1"/>
</dbReference>
<keyword evidence="3 6" id="KW-0285">Flavoprotein</keyword>
<protein>
    <submittedName>
        <fullName evidence="10">Acyl-CoA dehydrogenase</fullName>
    </submittedName>
</protein>
<dbReference type="InterPro" id="IPR036250">
    <property type="entry name" value="AcylCo_DH-like_C"/>
</dbReference>
<dbReference type="AlphaFoldDB" id="A0A4R1GC43"/>
<dbReference type="EMBL" id="SMFU01000011">
    <property type="protein sequence ID" value="TCK04310.1"/>
    <property type="molecule type" value="Genomic_DNA"/>
</dbReference>
<evidence type="ECO:0000259" key="8">
    <source>
        <dbReference type="Pfam" id="PF02770"/>
    </source>
</evidence>
<dbReference type="GO" id="GO:0050660">
    <property type="term" value="F:flavin adenine dinucleotide binding"/>
    <property type="evidence" value="ECO:0007669"/>
    <property type="project" value="InterPro"/>
</dbReference>
<dbReference type="InterPro" id="IPR037069">
    <property type="entry name" value="AcylCoA_DH/ox_N_sf"/>
</dbReference>
<dbReference type="Pfam" id="PF02770">
    <property type="entry name" value="Acyl-CoA_dh_M"/>
    <property type="match status" value="1"/>
</dbReference>
<keyword evidence="5 6" id="KW-0560">Oxidoreductase</keyword>
<organism evidence="10 11">
    <name type="scientific">Marinobacterium mangrovicola</name>
    <dbReference type="NCBI Taxonomy" id="1476959"/>
    <lineage>
        <taxon>Bacteria</taxon>
        <taxon>Pseudomonadati</taxon>
        <taxon>Pseudomonadota</taxon>
        <taxon>Gammaproteobacteria</taxon>
        <taxon>Oceanospirillales</taxon>
        <taxon>Oceanospirillaceae</taxon>
        <taxon>Marinobacterium</taxon>
    </lineage>
</organism>
<keyword evidence="11" id="KW-1185">Reference proteome</keyword>
<comment type="cofactor">
    <cofactor evidence="1 6">
        <name>FAD</name>
        <dbReference type="ChEBI" id="CHEBI:57692"/>
    </cofactor>
</comment>
<dbReference type="InterPro" id="IPR006089">
    <property type="entry name" value="Acyl-CoA_DH_CS"/>
</dbReference>
<dbReference type="Gene3D" id="2.40.110.10">
    <property type="entry name" value="Butyryl-CoA Dehydrogenase, subunit A, domain 2"/>
    <property type="match status" value="1"/>
</dbReference>
<sequence length="387" mass="43215">MLKRTLYNEEHEMFRDAVRAWAKKEVFPHLEAWNEAGCVSREVWRKAGEEGYLCMYADEKYGGLGIDDFRYDMILLEELSSRASGLFLGLHNRIVGPYLQHFATEEQRARFMPGVVSGETILAIGMTEPGTGSDLAGIKTRAVDMGDHWLLNGSKTYISNGLLADLVLVAARTNPESSHEIGLFWVEGDMPGFSRGRKLKKLGLDSQDTAELFFDDVKIPKENVLGDPVKGFTTMMLNLAEERLQGAVGFAARAEHAFELTLEFITERQAFGQPVGTFQNSRFKMASMRTEIDAAWAFTDHCAKAHMNGELSAEMAAEVKLFTSDVEARVVDECLQLHGGAGFMDEYEISRLYRDARVSRIYGGTSEIMREIIGRGLGLGEPRRKTG</sequence>
<evidence type="ECO:0000313" key="11">
    <source>
        <dbReference type="Proteomes" id="UP000294546"/>
    </source>
</evidence>
<dbReference type="GO" id="GO:0003995">
    <property type="term" value="F:acyl-CoA dehydrogenase activity"/>
    <property type="evidence" value="ECO:0007669"/>
    <property type="project" value="InterPro"/>
</dbReference>
<dbReference type="Gene3D" id="1.20.140.10">
    <property type="entry name" value="Butyryl-CoA Dehydrogenase, subunit A, domain 3"/>
    <property type="match status" value="1"/>
</dbReference>
<dbReference type="FunFam" id="1.20.140.10:FF:000001">
    <property type="entry name" value="Acyl-CoA dehydrogenase"/>
    <property type="match status" value="1"/>
</dbReference>
<dbReference type="InterPro" id="IPR046373">
    <property type="entry name" value="Acyl-CoA_Oxase/DH_mid-dom_sf"/>
</dbReference>
<evidence type="ECO:0000259" key="7">
    <source>
        <dbReference type="Pfam" id="PF00441"/>
    </source>
</evidence>
<comment type="caution">
    <text evidence="10">The sequence shown here is derived from an EMBL/GenBank/DDBJ whole genome shotgun (WGS) entry which is preliminary data.</text>
</comment>
<reference evidence="10 11" key="1">
    <citation type="submission" date="2019-03" db="EMBL/GenBank/DDBJ databases">
        <title>Genomic Encyclopedia of Archaeal and Bacterial Type Strains, Phase II (KMG-II): from individual species to whole genera.</title>
        <authorList>
            <person name="Goeker M."/>
        </authorList>
    </citation>
    <scope>NUCLEOTIDE SEQUENCE [LARGE SCALE GENOMIC DNA]</scope>
    <source>
        <strain evidence="10 11">DSM 27697</strain>
    </source>
</reference>
<feature type="domain" description="Acyl-CoA oxidase/dehydrogenase middle" evidence="8">
    <location>
        <begin position="123"/>
        <end position="217"/>
    </location>
</feature>
<dbReference type="InterPro" id="IPR009100">
    <property type="entry name" value="AcylCoA_DH/oxidase_NM_dom_sf"/>
</dbReference>
<evidence type="ECO:0000256" key="5">
    <source>
        <dbReference type="ARBA" id="ARBA00023002"/>
    </source>
</evidence>
<dbReference type="Pfam" id="PF02771">
    <property type="entry name" value="Acyl-CoA_dh_N"/>
    <property type="match status" value="1"/>
</dbReference>
<evidence type="ECO:0000256" key="1">
    <source>
        <dbReference type="ARBA" id="ARBA00001974"/>
    </source>
</evidence>
<accession>A0A4R1GC43</accession>
<dbReference type="OrthoDB" id="9770681at2"/>
<dbReference type="PANTHER" id="PTHR43884">
    <property type="entry name" value="ACYL-COA DEHYDROGENASE"/>
    <property type="match status" value="1"/>
</dbReference>
<proteinExistence type="inferred from homology"/>
<dbReference type="PROSITE" id="PS00073">
    <property type="entry name" value="ACYL_COA_DH_2"/>
    <property type="match status" value="1"/>
</dbReference>
<dbReference type="Gene3D" id="1.10.540.10">
    <property type="entry name" value="Acyl-CoA dehydrogenase/oxidase, N-terminal domain"/>
    <property type="match status" value="1"/>
</dbReference>
<dbReference type="SUPFAM" id="SSF47203">
    <property type="entry name" value="Acyl-CoA dehydrogenase C-terminal domain-like"/>
    <property type="match status" value="1"/>
</dbReference>
<comment type="similarity">
    <text evidence="2 6">Belongs to the acyl-CoA dehydrogenase family.</text>
</comment>
<dbReference type="InterPro" id="IPR013786">
    <property type="entry name" value="AcylCoA_DH/ox_N"/>
</dbReference>
<gene>
    <name evidence="10" type="ORF">CLV83_3728</name>
</gene>